<proteinExistence type="predicted"/>
<dbReference type="EMBL" id="QQAH01000024">
    <property type="protein sequence ID" value="RDD79855.1"/>
    <property type="molecule type" value="Genomic_DNA"/>
</dbReference>
<protein>
    <submittedName>
        <fullName evidence="2">STAS domain-containing protein</fullName>
    </submittedName>
</protein>
<dbReference type="Proteomes" id="UP000253782">
    <property type="component" value="Unassembled WGS sequence"/>
</dbReference>
<dbReference type="InterPro" id="IPR002645">
    <property type="entry name" value="STAS_dom"/>
</dbReference>
<dbReference type="PANTHER" id="PTHR35849:SF2">
    <property type="entry name" value="BLR2341 PROTEIN"/>
    <property type="match status" value="1"/>
</dbReference>
<dbReference type="PANTHER" id="PTHR35849">
    <property type="entry name" value="BLR2341 PROTEIN"/>
    <property type="match status" value="1"/>
</dbReference>
<dbReference type="OrthoDB" id="6199434at2"/>
<dbReference type="InterPro" id="IPR052746">
    <property type="entry name" value="MlaB_ABC_Transporter"/>
</dbReference>
<accession>A0A369UIC0</accession>
<dbReference type="Gene3D" id="3.30.750.24">
    <property type="entry name" value="STAS domain"/>
    <property type="match status" value="1"/>
</dbReference>
<dbReference type="PROSITE" id="PS50801">
    <property type="entry name" value="STAS"/>
    <property type="match status" value="1"/>
</dbReference>
<gene>
    <name evidence="2" type="ORF">DVJ77_20245</name>
</gene>
<evidence type="ECO:0000313" key="2">
    <source>
        <dbReference type="EMBL" id="RDD79855.1"/>
    </source>
</evidence>
<feature type="domain" description="STAS" evidence="1">
    <location>
        <begin position="46"/>
        <end position="107"/>
    </location>
</feature>
<name>A0A369UIC0_9GAMM</name>
<dbReference type="InterPro" id="IPR058548">
    <property type="entry name" value="MlaB-like_STAS"/>
</dbReference>
<dbReference type="RefSeq" id="WP_114847409.1">
    <property type="nucleotide sequence ID" value="NZ_JBHSPE010000001.1"/>
</dbReference>
<keyword evidence="3" id="KW-1185">Reference proteome</keyword>
<dbReference type="SUPFAM" id="SSF52091">
    <property type="entry name" value="SpoIIaa-like"/>
    <property type="match status" value="1"/>
</dbReference>
<evidence type="ECO:0000313" key="3">
    <source>
        <dbReference type="Proteomes" id="UP000253782"/>
    </source>
</evidence>
<sequence>MANKKASMKEPAADGQLVELPQDCRMAALPALQTQLLATLKQPRCILAAAEVARVDTTALQLLVAYRREAAAAGREIHWQGVSETLREAAALLGLAQVLELPAPIPA</sequence>
<dbReference type="InterPro" id="IPR036513">
    <property type="entry name" value="STAS_dom_sf"/>
</dbReference>
<dbReference type="Pfam" id="PF13466">
    <property type="entry name" value="STAS_2"/>
    <property type="match status" value="1"/>
</dbReference>
<comment type="caution">
    <text evidence="2">The sequence shown here is derived from an EMBL/GenBank/DDBJ whole genome shotgun (WGS) entry which is preliminary data.</text>
</comment>
<reference evidence="2 3" key="1">
    <citation type="submission" date="2018-07" db="EMBL/GenBank/DDBJ databases">
        <title>Dyella tabacisoli L4-6T, whole genome shotgun sequence.</title>
        <authorList>
            <person name="Zhou X.-K."/>
            <person name="Li W.-J."/>
            <person name="Duan Y.-Q."/>
        </authorList>
    </citation>
    <scope>NUCLEOTIDE SEQUENCE [LARGE SCALE GENOMIC DNA]</scope>
    <source>
        <strain evidence="2 3">L4-6</strain>
    </source>
</reference>
<dbReference type="AlphaFoldDB" id="A0A369UIC0"/>
<evidence type="ECO:0000259" key="1">
    <source>
        <dbReference type="PROSITE" id="PS50801"/>
    </source>
</evidence>
<organism evidence="2 3">
    <name type="scientific">Dyella tabacisoli</name>
    <dbReference type="NCBI Taxonomy" id="2282381"/>
    <lineage>
        <taxon>Bacteria</taxon>
        <taxon>Pseudomonadati</taxon>
        <taxon>Pseudomonadota</taxon>
        <taxon>Gammaproteobacteria</taxon>
        <taxon>Lysobacterales</taxon>
        <taxon>Rhodanobacteraceae</taxon>
        <taxon>Dyella</taxon>
    </lineage>
</organism>